<feature type="transmembrane region" description="Helical" evidence="1">
    <location>
        <begin position="12"/>
        <end position="31"/>
    </location>
</feature>
<dbReference type="EMBL" id="BAAAZI010000011">
    <property type="protein sequence ID" value="GAA4144725.1"/>
    <property type="molecule type" value="Genomic_DNA"/>
</dbReference>
<evidence type="ECO:0000313" key="3">
    <source>
        <dbReference type="Proteomes" id="UP001500101"/>
    </source>
</evidence>
<evidence type="ECO:0000313" key="2">
    <source>
        <dbReference type="EMBL" id="GAA4144725.1"/>
    </source>
</evidence>
<accession>A0ABP7Z0C4</accession>
<proteinExistence type="predicted"/>
<gene>
    <name evidence="2" type="ORF">GCM10022216_27970</name>
</gene>
<feature type="transmembrane region" description="Helical" evidence="1">
    <location>
        <begin position="82"/>
        <end position="100"/>
    </location>
</feature>
<sequence>MKTTNNMSGLHRILMVLCSLALVAVIFLPIWRIELDAAQYPEGLELQIYSYKLAGQVEIINGLNHYIGMKTLHVEDFVEFTVLPYIIGFFALAFLAVGIANKRKWVYILFVAFLIFGIVAMVDFYIWEYNYGHNLSPDAPIKVPGMSYQPPLIGYKQLLNFGAYSIPDIGGWIFIACGLILAFAAIQEWRKTKTTKLA</sequence>
<protein>
    <recommendedName>
        <fullName evidence="4">Copper chaperone NosL</fullName>
    </recommendedName>
</protein>
<feature type="transmembrane region" description="Helical" evidence="1">
    <location>
        <begin position="107"/>
        <end position="127"/>
    </location>
</feature>
<dbReference type="Proteomes" id="UP001500101">
    <property type="component" value="Unassembled WGS sequence"/>
</dbReference>
<keyword evidence="1" id="KW-0812">Transmembrane</keyword>
<keyword evidence="3" id="KW-1185">Reference proteome</keyword>
<keyword evidence="1" id="KW-1133">Transmembrane helix</keyword>
<name>A0ABP7Z0C4_9SPHI</name>
<evidence type="ECO:0000256" key="1">
    <source>
        <dbReference type="SAM" id="Phobius"/>
    </source>
</evidence>
<comment type="caution">
    <text evidence="2">The sequence shown here is derived from an EMBL/GenBank/DDBJ whole genome shotgun (WGS) entry which is preliminary data.</text>
</comment>
<keyword evidence="1" id="KW-0472">Membrane</keyword>
<reference evidence="3" key="1">
    <citation type="journal article" date="2019" name="Int. J. Syst. Evol. Microbiol.">
        <title>The Global Catalogue of Microorganisms (GCM) 10K type strain sequencing project: providing services to taxonomists for standard genome sequencing and annotation.</title>
        <authorList>
            <consortium name="The Broad Institute Genomics Platform"/>
            <consortium name="The Broad Institute Genome Sequencing Center for Infectious Disease"/>
            <person name="Wu L."/>
            <person name="Ma J."/>
        </authorList>
    </citation>
    <scope>NUCLEOTIDE SEQUENCE [LARGE SCALE GENOMIC DNA]</scope>
    <source>
        <strain evidence="3">JCM 16704</strain>
    </source>
</reference>
<feature type="transmembrane region" description="Helical" evidence="1">
    <location>
        <begin position="169"/>
        <end position="186"/>
    </location>
</feature>
<organism evidence="2 3">
    <name type="scientific">Sphingobacterium kyonggiense</name>
    <dbReference type="NCBI Taxonomy" id="714075"/>
    <lineage>
        <taxon>Bacteria</taxon>
        <taxon>Pseudomonadati</taxon>
        <taxon>Bacteroidota</taxon>
        <taxon>Sphingobacteriia</taxon>
        <taxon>Sphingobacteriales</taxon>
        <taxon>Sphingobacteriaceae</taxon>
        <taxon>Sphingobacterium</taxon>
    </lineage>
</organism>
<evidence type="ECO:0008006" key="4">
    <source>
        <dbReference type="Google" id="ProtNLM"/>
    </source>
</evidence>
<dbReference type="RefSeq" id="WP_344675393.1">
    <property type="nucleotide sequence ID" value="NZ_BAAAZI010000011.1"/>
</dbReference>